<reference evidence="2 3" key="1">
    <citation type="journal article" date="2018" name="Plant J.">
        <title>Genome sequences of Chlorella sorokiniana UTEX 1602 and Micractinium conductrix SAG 241.80: implications to maltose excretion by a green alga.</title>
        <authorList>
            <person name="Arriola M.B."/>
            <person name="Velmurugan N."/>
            <person name="Zhang Y."/>
            <person name="Plunkett M.H."/>
            <person name="Hondzo H."/>
            <person name="Barney B.M."/>
        </authorList>
    </citation>
    <scope>NUCLEOTIDE SEQUENCE [LARGE SCALE GENOMIC DNA]</scope>
    <source>
        <strain evidence="2 3">SAG 241.80</strain>
    </source>
</reference>
<sequence>MRLWLESGGGSAQQWRSGNVSGGGRKLLDAEKVMFATDGEGRVVADGGALREAHVLLSAEPWGRWVRPEAAPTELTYDIVLERSTLGVPHSAMPLLGAAVALVLAAAAAVPWWTGSAVPALLRWLHRSGAAVAAGQPAAQPRQRRSARITPARAKRLQHT</sequence>
<evidence type="ECO:0000313" key="2">
    <source>
        <dbReference type="EMBL" id="PSC70080.1"/>
    </source>
</evidence>
<evidence type="ECO:0000256" key="1">
    <source>
        <dbReference type="SAM" id="MobiDB-lite"/>
    </source>
</evidence>
<dbReference type="OrthoDB" id="3360032at2759"/>
<feature type="region of interest" description="Disordered" evidence="1">
    <location>
        <begin position="1"/>
        <end position="21"/>
    </location>
</feature>
<dbReference type="Proteomes" id="UP000239649">
    <property type="component" value="Unassembled WGS sequence"/>
</dbReference>
<gene>
    <name evidence="2" type="ORF">C2E20_6427</name>
</gene>
<dbReference type="EMBL" id="LHPF02000022">
    <property type="protein sequence ID" value="PSC70080.1"/>
    <property type="molecule type" value="Genomic_DNA"/>
</dbReference>
<keyword evidence="3" id="KW-1185">Reference proteome</keyword>
<dbReference type="PANTHER" id="PTHR35465:SF1">
    <property type="entry name" value="PHOSPHATIDYLINOSITOL-GLYCAN BIOSYNTHESIS CLASS X PROTEIN"/>
    <property type="match status" value="1"/>
</dbReference>
<feature type="compositionally biased region" description="Basic residues" evidence="1">
    <location>
        <begin position="142"/>
        <end position="160"/>
    </location>
</feature>
<proteinExistence type="predicted"/>
<feature type="region of interest" description="Disordered" evidence="1">
    <location>
        <begin position="133"/>
        <end position="160"/>
    </location>
</feature>
<dbReference type="AlphaFoldDB" id="A0A2P6V7M7"/>
<accession>A0A2P6V7M7</accession>
<dbReference type="PANTHER" id="PTHR35465">
    <property type="entry name" value="CAVEOLIN-1 PROTEIN"/>
    <property type="match status" value="1"/>
</dbReference>
<evidence type="ECO:0000313" key="3">
    <source>
        <dbReference type="Proteomes" id="UP000239649"/>
    </source>
</evidence>
<protein>
    <submittedName>
        <fullName evidence="2">Uncharacterized protein</fullName>
    </submittedName>
</protein>
<comment type="caution">
    <text evidence="2">The sequence shown here is derived from an EMBL/GenBank/DDBJ whole genome shotgun (WGS) entry which is preliminary data.</text>
</comment>
<organism evidence="2 3">
    <name type="scientific">Micractinium conductrix</name>
    <dbReference type="NCBI Taxonomy" id="554055"/>
    <lineage>
        <taxon>Eukaryota</taxon>
        <taxon>Viridiplantae</taxon>
        <taxon>Chlorophyta</taxon>
        <taxon>core chlorophytes</taxon>
        <taxon>Trebouxiophyceae</taxon>
        <taxon>Chlorellales</taxon>
        <taxon>Chlorellaceae</taxon>
        <taxon>Chlorella clade</taxon>
        <taxon>Micractinium</taxon>
    </lineage>
</organism>
<name>A0A2P6V7M7_9CHLO</name>